<feature type="domain" description="Peptidase S1" evidence="3">
    <location>
        <begin position="18"/>
        <end position="283"/>
    </location>
</feature>
<dbReference type="RefSeq" id="XP_052739981.1">
    <property type="nucleotide sequence ID" value="XM_052884021.1"/>
</dbReference>
<dbReference type="GeneID" id="112053832"/>
<gene>
    <name evidence="5" type="primary">LOC112053832</name>
</gene>
<dbReference type="PANTHER" id="PTHR24256">
    <property type="entry name" value="TRYPTASE-RELATED"/>
    <property type="match status" value="1"/>
</dbReference>
<evidence type="ECO:0000256" key="1">
    <source>
        <dbReference type="ARBA" id="ARBA00023157"/>
    </source>
</evidence>
<organism evidence="4 5">
    <name type="scientific">Bicyclus anynana</name>
    <name type="common">Squinting bush brown butterfly</name>
    <dbReference type="NCBI Taxonomy" id="110368"/>
    <lineage>
        <taxon>Eukaryota</taxon>
        <taxon>Metazoa</taxon>
        <taxon>Ecdysozoa</taxon>
        <taxon>Arthropoda</taxon>
        <taxon>Hexapoda</taxon>
        <taxon>Insecta</taxon>
        <taxon>Pterygota</taxon>
        <taxon>Neoptera</taxon>
        <taxon>Endopterygota</taxon>
        <taxon>Lepidoptera</taxon>
        <taxon>Glossata</taxon>
        <taxon>Ditrysia</taxon>
        <taxon>Papilionoidea</taxon>
        <taxon>Nymphalidae</taxon>
        <taxon>Satyrinae</taxon>
        <taxon>Satyrini</taxon>
        <taxon>Mycalesina</taxon>
        <taxon>Bicyclus</taxon>
    </lineage>
</organism>
<dbReference type="PROSITE" id="PS50240">
    <property type="entry name" value="TRYPSIN_DOM"/>
    <property type="match status" value="1"/>
</dbReference>
<comment type="similarity">
    <text evidence="2">Belongs to the peptidase S1 family. CLIP subfamily.</text>
</comment>
<dbReference type="PROSITE" id="PS00135">
    <property type="entry name" value="TRYPSIN_SER"/>
    <property type="match status" value="1"/>
</dbReference>
<dbReference type="InterPro" id="IPR001254">
    <property type="entry name" value="Trypsin_dom"/>
</dbReference>
<keyword evidence="1" id="KW-1015">Disulfide bond</keyword>
<dbReference type="InterPro" id="IPR033116">
    <property type="entry name" value="TRYPSIN_SER"/>
</dbReference>
<keyword evidence="4" id="KW-1185">Reference proteome</keyword>
<proteinExistence type="inferred from homology"/>
<accession>A0ABM3LLN2</accession>
<dbReference type="InterPro" id="IPR043504">
    <property type="entry name" value="Peptidase_S1_PA_chymotrypsin"/>
</dbReference>
<dbReference type="SMART" id="SM00020">
    <property type="entry name" value="Tryp_SPc"/>
    <property type="match status" value="1"/>
</dbReference>
<evidence type="ECO:0000313" key="5">
    <source>
        <dbReference type="RefSeq" id="XP_052739981.1"/>
    </source>
</evidence>
<dbReference type="InterPro" id="IPR009003">
    <property type="entry name" value="Peptidase_S1_PA"/>
</dbReference>
<evidence type="ECO:0000313" key="4">
    <source>
        <dbReference type="Proteomes" id="UP001652582"/>
    </source>
</evidence>
<dbReference type="Gene3D" id="2.40.10.10">
    <property type="entry name" value="Trypsin-like serine proteases"/>
    <property type="match status" value="1"/>
</dbReference>
<dbReference type="InterPro" id="IPR051487">
    <property type="entry name" value="Ser/Thr_Proteases_Immune/Dev"/>
</dbReference>
<dbReference type="Pfam" id="PF00089">
    <property type="entry name" value="Trypsin"/>
    <property type="match status" value="1"/>
</dbReference>
<dbReference type="SUPFAM" id="SSF50494">
    <property type="entry name" value="Trypsin-like serine proteases"/>
    <property type="match status" value="1"/>
</dbReference>
<evidence type="ECO:0000256" key="2">
    <source>
        <dbReference type="ARBA" id="ARBA00024195"/>
    </source>
</evidence>
<name>A0ABM3LLN2_BICAN</name>
<protein>
    <submittedName>
        <fullName evidence="5">Trypsin alpha-3-like</fullName>
    </submittedName>
</protein>
<reference evidence="5" key="1">
    <citation type="submission" date="2025-08" db="UniProtKB">
        <authorList>
            <consortium name="RefSeq"/>
        </authorList>
    </citation>
    <scope>IDENTIFICATION</scope>
</reference>
<dbReference type="Proteomes" id="UP001652582">
    <property type="component" value="Chromosome 10"/>
</dbReference>
<evidence type="ECO:0000259" key="3">
    <source>
        <dbReference type="PROSITE" id="PS50240"/>
    </source>
</evidence>
<sequence length="284" mass="32000">MENSYYILSDAEGKQKLVISGEHVRIDEAPYYAGGERFKEWRMPRRTSKSTELNALLKSRSMSTVRFLLSIAIRMSSVTLRSAVVVLCIGRKPDCRIDIKYVWVGGESFTDSLRVPYTKVIIFEEYTDLFSSIPVHDIALLKLRKRLRFTKKIQPIKLPMTGTLQNKQLMVVGRGIDETGRVSKYLKKADVIAVSNEECVSSLPKEYHFLLKSYLKLLDVTNVCAKSPNNKSSVCHGDSGSPLVSGDTLVGLVSFGHDDCRVSRPAFYVNVATYVPWIRLHTGL</sequence>